<dbReference type="Gene3D" id="3.30.70.270">
    <property type="match status" value="2"/>
</dbReference>
<dbReference type="Gene3D" id="4.10.60.10">
    <property type="entry name" value="Zinc finger, CCHC-type"/>
    <property type="match status" value="1"/>
</dbReference>
<dbReference type="InterPro" id="IPR043128">
    <property type="entry name" value="Rev_trsase/Diguanyl_cyclase"/>
</dbReference>
<dbReference type="Proteomes" id="UP001152795">
    <property type="component" value="Unassembled WGS sequence"/>
</dbReference>
<sequence>MQALVGKSGSEDSNLLVGMNINNDARKRALLLHYAGERVYEIYEAEKGESGNTYANTKEVLTKYFEPKTNIQIEIYNFRSCKQKEGQSLDEFVTELRQLSKNCGFTDVDKEILSQVIQHCSSSRFRRRALREPDKSLTEILDIGRTLELTDKHAASMENESISAVRYNKNQQTTQRDTPLSHKETTQDRDSKKTCKNCGGAYPHSGSCPAQGKTCNYCKKLNHFKRVCMKLKKKEPINTVQERAPANDSRVSDSSSKDEYCYGVRFDEDSHLKNENLFKGIGKQRDTTVKLHIDETVKPVAQKQRRTPFHLRDKVANEIEKLLKEDVIEKVEDTPTPWVSPIVTPPKKEPGAIRLCVDMREPNKAIQRERHQMPTIDELINDLNGAKVFSKLDLRTGYHQLELHEDSRYITTFSTHIGLYRYKRLNLGICSASEIFQEAIHNVIRDIPGAKNIADNIIIFGTNQKQHDIALEATLQRLEKKGLTLNREKCEFNKDEVEFFGLVFNASGVSPDPKKVDSLKKTQAPVNVSEVKSFLGMMNYSARFIPNYAMLSEPLRRLTQNDATWTWSTEQENAFIPLKQSLTADTIIAYFDPSKEIEIIVDASPVGLGAMLEQDGRIVAFASRALTDTESRYSQTEREALAIVWASQEF</sequence>
<gene>
    <name evidence="2" type="ORF">PACLA_8A018880</name>
</gene>
<evidence type="ECO:0000313" key="2">
    <source>
        <dbReference type="EMBL" id="CAB4034315.1"/>
    </source>
</evidence>
<proteinExistence type="predicted"/>
<organism evidence="2 3">
    <name type="scientific">Paramuricea clavata</name>
    <name type="common">Red gorgonian</name>
    <name type="synonym">Violescent sea-whip</name>
    <dbReference type="NCBI Taxonomy" id="317549"/>
    <lineage>
        <taxon>Eukaryota</taxon>
        <taxon>Metazoa</taxon>
        <taxon>Cnidaria</taxon>
        <taxon>Anthozoa</taxon>
        <taxon>Octocorallia</taxon>
        <taxon>Malacalcyonacea</taxon>
        <taxon>Plexauridae</taxon>
        <taxon>Paramuricea</taxon>
    </lineage>
</organism>
<dbReference type="FunFam" id="3.30.70.270:FF:000026">
    <property type="entry name" value="Transposon Ty3-G Gag-Pol polyprotein"/>
    <property type="match status" value="1"/>
</dbReference>
<feature type="compositionally biased region" description="Basic and acidic residues" evidence="1">
    <location>
        <begin position="179"/>
        <end position="193"/>
    </location>
</feature>
<dbReference type="InterPro" id="IPR050951">
    <property type="entry name" value="Retrovirus_Pol_polyprotein"/>
</dbReference>
<protein>
    <submittedName>
        <fullName evidence="2">Uncharacterized protein</fullName>
    </submittedName>
</protein>
<reference evidence="2" key="1">
    <citation type="submission" date="2020-04" db="EMBL/GenBank/DDBJ databases">
        <authorList>
            <person name="Alioto T."/>
            <person name="Alioto T."/>
            <person name="Gomez Garrido J."/>
        </authorList>
    </citation>
    <scope>NUCLEOTIDE SEQUENCE</scope>
    <source>
        <strain evidence="2">A484AB</strain>
    </source>
</reference>
<dbReference type="InterPro" id="IPR000477">
    <property type="entry name" value="RT_dom"/>
</dbReference>
<comment type="caution">
    <text evidence="2">The sequence shown here is derived from an EMBL/GenBank/DDBJ whole genome shotgun (WGS) entry which is preliminary data.</text>
</comment>
<dbReference type="Pfam" id="PF17919">
    <property type="entry name" value="RT_RNaseH_2"/>
    <property type="match status" value="1"/>
</dbReference>
<dbReference type="PANTHER" id="PTHR37984">
    <property type="entry name" value="PROTEIN CBG26694"/>
    <property type="match status" value="1"/>
</dbReference>
<name>A0A6S7JP13_PARCT</name>
<dbReference type="InterPro" id="IPR041577">
    <property type="entry name" value="RT_RNaseH_2"/>
</dbReference>
<dbReference type="AlphaFoldDB" id="A0A6S7JP13"/>
<accession>A0A6S7JP13</accession>
<dbReference type="Pfam" id="PF00078">
    <property type="entry name" value="RVT_1"/>
    <property type="match status" value="1"/>
</dbReference>
<dbReference type="FunFam" id="3.10.10.10:FF:000003">
    <property type="entry name" value="Retrovirus-related Pol polyprotein from transposon 297-like Protein"/>
    <property type="match status" value="1"/>
</dbReference>
<evidence type="ECO:0000313" key="3">
    <source>
        <dbReference type="Proteomes" id="UP001152795"/>
    </source>
</evidence>
<dbReference type="PANTHER" id="PTHR37984:SF11">
    <property type="entry name" value="INTEGRASE CATALYTIC DOMAIN-CONTAINING PROTEIN"/>
    <property type="match status" value="1"/>
</dbReference>
<feature type="region of interest" description="Disordered" evidence="1">
    <location>
        <begin position="162"/>
        <end position="194"/>
    </location>
</feature>
<dbReference type="CDD" id="cd01647">
    <property type="entry name" value="RT_LTR"/>
    <property type="match status" value="1"/>
</dbReference>
<evidence type="ECO:0000256" key="1">
    <source>
        <dbReference type="SAM" id="MobiDB-lite"/>
    </source>
</evidence>
<keyword evidence="3" id="KW-1185">Reference proteome</keyword>
<dbReference type="PROSITE" id="PS50878">
    <property type="entry name" value="RT_POL"/>
    <property type="match status" value="1"/>
</dbReference>
<dbReference type="SUPFAM" id="SSF56672">
    <property type="entry name" value="DNA/RNA polymerases"/>
    <property type="match status" value="1"/>
</dbReference>
<dbReference type="EMBL" id="CACRXK020020015">
    <property type="protein sequence ID" value="CAB4034315.1"/>
    <property type="molecule type" value="Genomic_DNA"/>
</dbReference>
<feature type="compositionally biased region" description="Polar residues" evidence="1">
    <location>
        <begin position="162"/>
        <end position="178"/>
    </location>
</feature>
<dbReference type="Gene3D" id="3.10.10.10">
    <property type="entry name" value="HIV Type 1 Reverse Transcriptase, subunit A, domain 1"/>
    <property type="match status" value="1"/>
</dbReference>
<dbReference type="OrthoDB" id="10060843at2759"/>
<dbReference type="InterPro" id="IPR043502">
    <property type="entry name" value="DNA/RNA_pol_sf"/>
</dbReference>